<feature type="domain" description="HAMP" evidence="24">
    <location>
        <begin position="493"/>
        <end position="546"/>
    </location>
</feature>
<comment type="subcellular location">
    <subcellularLocation>
        <location evidence="2">Cell membrane</location>
        <topology evidence="2">Multi-pass membrane protein</topology>
    </subcellularLocation>
</comment>
<dbReference type="FunFam" id="3.30.565.10:FF:000010">
    <property type="entry name" value="Sensor histidine kinase RcsC"/>
    <property type="match status" value="1"/>
</dbReference>
<feature type="domain" description="Histidine kinase" evidence="22">
    <location>
        <begin position="568"/>
        <end position="785"/>
    </location>
</feature>
<dbReference type="PANTHER" id="PTHR45339:SF1">
    <property type="entry name" value="HYBRID SIGNAL TRANSDUCTION HISTIDINE KINASE J"/>
    <property type="match status" value="1"/>
</dbReference>
<dbReference type="PANTHER" id="PTHR45339">
    <property type="entry name" value="HYBRID SIGNAL TRANSDUCTION HISTIDINE KINASE J"/>
    <property type="match status" value="1"/>
</dbReference>
<evidence type="ECO:0000256" key="17">
    <source>
        <dbReference type="ARBA" id="ARBA00064003"/>
    </source>
</evidence>
<dbReference type="RefSeq" id="WP_060039316.1">
    <property type="nucleotide sequence ID" value="NZ_LPAD01000050.1"/>
</dbReference>
<dbReference type="CDD" id="cd00082">
    <property type="entry name" value="HisKA"/>
    <property type="match status" value="1"/>
</dbReference>
<dbReference type="Pfam" id="PF02518">
    <property type="entry name" value="HATPase_c"/>
    <property type="match status" value="1"/>
</dbReference>
<dbReference type="SMART" id="SM00387">
    <property type="entry name" value="HATPase_c"/>
    <property type="match status" value="1"/>
</dbReference>
<evidence type="ECO:0000256" key="18">
    <source>
        <dbReference type="ARBA" id="ARBA00068150"/>
    </source>
</evidence>
<dbReference type="FunFam" id="1.10.287.130:FF:000002">
    <property type="entry name" value="Two-component osmosensing histidine kinase"/>
    <property type="match status" value="1"/>
</dbReference>
<dbReference type="InterPro" id="IPR036641">
    <property type="entry name" value="HPT_dom_sf"/>
</dbReference>
<proteinExistence type="predicted"/>
<evidence type="ECO:0000313" key="26">
    <source>
        <dbReference type="EMBL" id="KVN86792.1"/>
    </source>
</evidence>
<evidence type="ECO:0000256" key="1">
    <source>
        <dbReference type="ARBA" id="ARBA00000085"/>
    </source>
</evidence>
<evidence type="ECO:0000256" key="15">
    <source>
        <dbReference type="ARBA" id="ARBA00023136"/>
    </source>
</evidence>
<dbReference type="Pfam" id="PF00512">
    <property type="entry name" value="HisKA"/>
    <property type="match status" value="1"/>
</dbReference>
<evidence type="ECO:0000259" key="25">
    <source>
        <dbReference type="PROSITE" id="PS50894"/>
    </source>
</evidence>
<dbReference type="InterPro" id="IPR003661">
    <property type="entry name" value="HisK_dim/P_dom"/>
</dbReference>
<dbReference type="SUPFAM" id="SSF52172">
    <property type="entry name" value="CheY-like"/>
    <property type="match status" value="2"/>
</dbReference>
<dbReference type="Pfam" id="PF00672">
    <property type="entry name" value="HAMP"/>
    <property type="match status" value="1"/>
</dbReference>
<dbReference type="InterPro" id="IPR003660">
    <property type="entry name" value="HAMP_dom"/>
</dbReference>
<dbReference type="CDD" id="cd16922">
    <property type="entry name" value="HATPase_EvgS-ArcB-TorS-like"/>
    <property type="match status" value="1"/>
</dbReference>
<keyword evidence="4" id="KW-1003">Cell membrane</keyword>
<dbReference type="SMART" id="SM00448">
    <property type="entry name" value="REC"/>
    <property type="match status" value="2"/>
</dbReference>
<dbReference type="AlphaFoldDB" id="A0ABD4E563"/>
<dbReference type="Gene3D" id="6.10.340.10">
    <property type="match status" value="1"/>
</dbReference>
<evidence type="ECO:0000256" key="5">
    <source>
        <dbReference type="ARBA" id="ARBA00022553"/>
    </source>
</evidence>
<evidence type="ECO:0000256" key="11">
    <source>
        <dbReference type="ARBA" id="ARBA00022840"/>
    </source>
</evidence>
<dbReference type="InterPro" id="IPR003594">
    <property type="entry name" value="HATPase_dom"/>
</dbReference>
<protein>
    <recommendedName>
        <fullName evidence="18">Sensory/regulatory protein RpfC</fullName>
        <ecNumber evidence="3">2.7.13.3</ecNumber>
    </recommendedName>
    <alternativeName>
        <fullName evidence="19">Virulence sensor protein BvgS</fullName>
    </alternativeName>
</protein>
<dbReference type="InterPro" id="IPR001789">
    <property type="entry name" value="Sig_transdc_resp-reg_receiver"/>
</dbReference>
<dbReference type="SUPFAM" id="SSF55874">
    <property type="entry name" value="ATPase domain of HSP90 chaperone/DNA topoisomerase II/histidine kinase"/>
    <property type="match status" value="1"/>
</dbReference>
<dbReference type="PROSITE" id="PS50885">
    <property type="entry name" value="HAMP"/>
    <property type="match status" value="1"/>
</dbReference>
<keyword evidence="5 21" id="KW-0597">Phosphoprotein</keyword>
<dbReference type="GO" id="GO:0005886">
    <property type="term" value="C:plasma membrane"/>
    <property type="evidence" value="ECO:0007669"/>
    <property type="project" value="UniProtKB-SubCell"/>
</dbReference>
<dbReference type="InterPro" id="IPR005467">
    <property type="entry name" value="His_kinase_dom"/>
</dbReference>
<feature type="domain" description="Response regulatory" evidence="23">
    <location>
        <begin position="804"/>
        <end position="925"/>
    </location>
</feature>
<evidence type="ECO:0000256" key="12">
    <source>
        <dbReference type="ARBA" id="ARBA00022989"/>
    </source>
</evidence>
<dbReference type="Pfam" id="PF01627">
    <property type="entry name" value="Hpt"/>
    <property type="match status" value="1"/>
</dbReference>
<accession>A0ABD4E563</accession>
<evidence type="ECO:0000259" key="24">
    <source>
        <dbReference type="PROSITE" id="PS50885"/>
    </source>
</evidence>
<keyword evidence="14" id="KW-0843">Virulence</keyword>
<evidence type="ECO:0000256" key="20">
    <source>
        <dbReference type="PROSITE-ProRule" id="PRU00110"/>
    </source>
</evidence>
<organism evidence="26 27">
    <name type="scientific">Burkholderia ubonensis</name>
    <dbReference type="NCBI Taxonomy" id="101571"/>
    <lineage>
        <taxon>Bacteria</taxon>
        <taxon>Pseudomonadati</taxon>
        <taxon>Pseudomonadota</taxon>
        <taxon>Betaproteobacteria</taxon>
        <taxon>Burkholderiales</taxon>
        <taxon>Burkholderiaceae</taxon>
        <taxon>Burkholderia</taxon>
        <taxon>Burkholderia cepacia complex</taxon>
    </lineage>
</organism>
<dbReference type="Gene3D" id="3.40.50.2300">
    <property type="match status" value="2"/>
</dbReference>
<evidence type="ECO:0000256" key="21">
    <source>
        <dbReference type="PROSITE-ProRule" id="PRU00169"/>
    </source>
</evidence>
<dbReference type="EMBL" id="LPAD01000050">
    <property type="protein sequence ID" value="KVN86792.1"/>
    <property type="molecule type" value="Genomic_DNA"/>
</dbReference>
<evidence type="ECO:0000256" key="3">
    <source>
        <dbReference type="ARBA" id="ARBA00012438"/>
    </source>
</evidence>
<dbReference type="InterPro" id="IPR036097">
    <property type="entry name" value="HisK_dim/P_sf"/>
</dbReference>
<dbReference type="CDD" id="cd06225">
    <property type="entry name" value="HAMP"/>
    <property type="match status" value="1"/>
</dbReference>
<dbReference type="Gene3D" id="1.10.287.130">
    <property type="match status" value="1"/>
</dbReference>
<evidence type="ECO:0000256" key="4">
    <source>
        <dbReference type="ARBA" id="ARBA00022475"/>
    </source>
</evidence>
<feature type="modified residue" description="4-aspartylphosphate" evidence="21">
    <location>
        <position position="1005"/>
    </location>
</feature>
<evidence type="ECO:0000256" key="8">
    <source>
        <dbReference type="ARBA" id="ARBA00022729"/>
    </source>
</evidence>
<keyword evidence="9" id="KW-0547">Nucleotide-binding</keyword>
<feature type="modified residue" description="4-aspartylphosphate" evidence="21">
    <location>
        <position position="858"/>
    </location>
</feature>
<dbReference type="PROSITE" id="PS50894">
    <property type="entry name" value="HPT"/>
    <property type="match status" value="1"/>
</dbReference>
<comment type="catalytic activity">
    <reaction evidence="1">
        <text>ATP + protein L-histidine = ADP + protein N-phospho-L-histidine.</text>
        <dbReference type="EC" id="2.7.13.3"/>
    </reaction>
</comment>
<dbReference type="CDD" id="cd17546">
    <property type="entry name" value="REC_hyHK_CKI1_RcsC-like"/>
    <property type="match status" value="2"/>
</dbReference>
<dbReference type="SUPFAM" id="SSF158472">
    <property type="entry name" value="HAMP domain-like"/>
    <property type="match status" value="1"/>
</dbReference>
<keyword evidence="10 26" id="KW-0418">Kinase</keyword>
<dbReference type="SMART" id="SM00388">
    <property type="entry name" value="HisKA"/>
    <property type="match status" value="1"/>
</dbReference>
<keyword evidence="15" id="KW-0472">Membrane</keyword>
<comment type="function">
    <text evidence="16">Member of the two-component regulatory system BvgS/BvgA. Phosphorylates BvgA via a four-step phosphorelay in response to environmental signals.</text>
</comment>
<comment type="caution">
    <text evidence="26">The sequence shown here is derived from an EMBL/GenBank/DDBJ whole genome shotgun (WGS) entry which is preliminary data.</text>
</comment>
<evidence type="ECO:0000256" key="6">
    <source>
        <dbReference type="ARBA" id="ARBA00022679"/>
    </source>
</evidence>
<dbReference type="InterPro" id="IPR011006">
    <property type="entry name" value="CheY-like_superfamily"/>
</dbReference>
<dbReference type="Gene3D" id="3.30.565.10">
    <property type="entry name" value="Histidine kinase-like ATPase, C-terminal domain"/>
    <property type="match status" value="1"/>
</dbReference>
<evidence type="ECO:0000259" key="23">
    <source>
        <dbReference type="PROSITE" id="PS50110"/>
    </source>
</evidence>
<feature type="domain" description="Response regulatory" evidence="23">
    <location>
        <begin position="956"/>
        <end position="1075"/>
    </location>
</feature>
<dbReference type="Gene3D" id="1.20.120.160">
    <property type="entry name" value="HPT domain"/>
    <property type="match status" value="1"/>
</dbReference>
<feature type="domain" description="HPt" evidence="25">
    <location>
        <begin position="1148"/>
        <end position="1241"/>
    </location>
</feature>
<evidence type="ECO:0000256" key="7">
    <source>
        <dbReference type="ARBA" id="ARBA00022692"/>
    </source>
</evidence>
<dbReference type="InterPro" id="IPR036890">
    <property type="entry name" value="HATPase_C_sf"/>
</dbReference>
<evidence type="ECO:0000256" key="16">
    <source>
        <dbReference type="ARBA" id="ARBA00058004"/>
    </source>
</evidence>
<dbReference type="Pfam" id="PF00072">
    <property type="entry name" value="Response_reg"/>
    <property type="match status" value="2"/>
</dbReference>
<evidence type="ECO:0000259" key="22">
    <source>
        <dbReference type="PROSITE" id="PS50109"/>
    </source>
</evidence>
<dbReference type="InterPro" id="IPR004358">
    <property type="entry name" value="Sig_transdc_His_kin-like_C"/>
</dbReference>
<comment type="subunit">
    <text evidence="17">At low DSF concentrations, interacts with RpfF.</text>
</comment>
<dbReference type="PRINTS" id="PR00344">
    <property type="entry name" value="BCTRLSENSOR"/>
</dbReference>
<gene>
    <name evidence="26" type="ORF">WJ68_09300</name>
</gene>
<evidence type="ECO:0000313" key="27">
    <source>
        <dbReference type="Proteomes" id="UP000057910"/>
    </source>
</evidence>
<evidence type="ECO:0000256" key="19">
    <source>
        <dbReference type="ARBA" id="ARBA00070152"/>
    </source>
</evidence>
<evidence type="ECO:0000256" key="13">
    <source>
        <dbReference type="ARBA" id="ARBA00023012"/>
    </source>
</evidence>
<dbReference type="PROSITE" id="PS50109">
    <property type="entry name" value="HIS_KIN"/>
    <property type="match status" value="1"/>
</dbReference>
<sequence length="1245" mass="133440">MDIKAKLVASTSLMLLGVLAISATSLLAVHGIASGVRTLTTESLPLQVRSNDLQRAYAELAVDFSRLERAQDASEQKQATSAIETQLQRIAAVTAAIRAIDVHDIDEPYDAMEAMRQSMNEGVGRRLRDVAQLDADSRLIERVQARSETSLAAIGKETERLDNQAETALTDALAANTAFNRTIHALDQVRGHVKDIITVTDNVDDAPNRYRLAPLRERMKAAFDGARNAMAIAAPNVDAAATRDVSDTLERVAADILVGNESLVALRGRVFAEPSAAPRYQETKDQVTKLLDALDRKLAEIVDPFALRILKARQRLDEAIAFQRRAARIKYLSSVVMGGIEELTADLRLAGQGESTEQLERVGDQVRKDIGKLAASANALRDALVANGQGELSRAHDMVPLAAALAGASRRILAVKSHMLANDATMQRIVAEVDTTANRLAAYAEQQVVRVDLQQRSIVSQVYRAMAGAVGMIAVVSLSLAVVGFVISHRIGTSIARPLSNLTRTMARIRGGSDLSLRVRHQGSDEVATLIAGFNTMLDEIERRDVELQAAIAAAEAANSAKSEFLARMSHEIRTPMNGVLGMTELLQRTRLTAKQRNFVDTVYRSGQTLLTIIDDILDFSKIEAGKLMLERIDFNLYQLLDDVVSLLEPTATRKGLALRFRKQDPVPEWVRGDPVRLRQILTNLVGNAIKFTERGQVELAVSYSDHGLVVFTIADSGIGIAPDVSAQLFKPFQQADSSTARKYGGTGLGLVISRQLAEMMGGALTVESAPGRGSVFTVTARLEPADGAAGAVEGARRSLAGLKVLIADDSETDRRVLVEHAIEWQLRVATASGGDDALAQLRAAAADGQPFDLAIVDVRMPGMDGISLVRHIRNEPALRGLRIITLTAFEMMDSIQVAQELGIDARLTKPLHGSDLYACIASAMRVTPPRLPSSAPLADEAEPDGGPLPGAVAARVLLVEDNAVNQQITLAMLEDTGYAVAVAENGRQALDRLANERFDVVLMDCQMPLMDGFEATELLRRREAETGAPRLPVIALTANAISGDRQRCIAAGMDDYLSKPFRRDALLKLLARFARGDAPAVPAVAQAASDAAVHSATDAATDAAIDAAIEAGTDPATDPPSAAPDDDANVIDRNALDALRALQRPGRPDVLTRIIDQFILDAPRLIGDMQAAVAAGDAVALKIAAHTLKSSSANVGAHRLSARCREIEQFARAAEVAAAADLVAGTNAEFERAQAALLAERVAG</sequence>
<evidence type="ECO:0000256" key="14">
    <source>
        <dbReference type="ARBA" id="ARBA00023026"/>
    </source>
</evidence>
<evidence type="ECO:0000256" key="10">
    <source>
        <dbReference type="ARBA" id="ARBA00022777"/>
    </source>
</evidence>
<keyword evidence="6" id="KW-0808">Transferase</keyword>
<evidence type="ECO:0000256" key="2">
    <source>
        <dbReference type="ARBA" id="ARBA00004651"/>
    </source>
</evidence>
<dbReference type="SUPFAM" id="SSF47384">
    <property type="entry name" value="Homodimeric domain of signal transducing histidine kinase"/>
    <property type="match status" value="1"/>
</dbReference>
<keyword evidence="12" id="KW-1133">Transmembrane helix</keyword>
<dbReference type="EC" id="2.7.13.3" evidence="3"/>
<dbReference type="SMART" id="SM00304">
    <property type="entry name" value="HAMP"/>
    <property type="match status" value="1"/>
</dbReference>
<keyword evidence="7" id="KW-0812">Transmembrane</keyword>
<dbReference type="SUPFAM" id="SSF47226">
    <property type="entry name" value="Histidine-containing phosphotransfer domain, HPT domain"/>
    <property type="match status" value="1"/>
</dbReference>
<evidence type="ECO:0000256" key="9">
    <source>
        <dbReference type="ARBA" id="ARBA00022741"/>
    </source>
</evidence>
<dbReference type="GO" id="GO:0000155">
    <property type="term" value="F:phosphorelay sensor kinase activity"/>
    <property type="evidence" value="ECO:0007669"/>
    <property type="project" value="UniProtKB-ARBA"/>
</dbReference>
<dbReference type="CDD" id="cd00088">
    <property type="entry name" value="HPT"/>
    <property type="match status" value="1"/>
</dbReference>
<name>A0ABD4E563_9BURK</name>
<dbReference type="GO" id="GO:0005524">
    <property type="term" value="F:ATP binding"/>
    <property type="evidence" value="ECO:0007669"/>
    <property type="project" value="UniProtKB-KW"/>
</dbReference>
<dbReference type="InterPro" id="IPR008207">
    <property type="entry name" value="Sig_transdc_His_kin_Hpt_dom"/>
</dbReference>
<keyword evidence="11" id="KW-0067">ATP-binding</keyword>
<dbReference type="PROSITE" id="PS50110">
    <property type="entry name" value="RESPONSE_REGULATORY"/>
    <property type="match status" value="2"/>
</dbReference>
<reference evidence="26 27" key="1">
    <citation type="submission" date="2015-11" db="EMBL/GenBank/DDBJ databases">
        <title>Expanding the genomic diversity of Burkholderia species for the development of highly accurate diagnostics.</title>
        <authorList>
            <person name="Sahl J."/>
            <person name="Keim P."/>
            <person name="Wagner D."/>
        </authorList>
    </citation>
    <scope>NUCLEOTIDE SEQUENCE [LARGE SCALE GENOMIC DNA]</scope>
    <source>
        <strain evidence="26 27">MSMB1585WGS</strain>
    </source>
</reference>
<feature type="modified residue" description="Phosphohistidine" evidence="20">
    <location>
        <position position="1187"/>
    </location>
</feature>
<keyword evidence="13" id="KW-0902">Two-component regulatory system</keyword>
<keyword evidence="8" id="KW-0732">Signal</keyword>
<dbReference type="Proteomes" id="UP000057910">
    <property type="component" value="Unassembled WGS sequence"/>
</dbReference>